<gene>
    <name evidence="1" type="ORF">ERS852568_02760</name>
</gene>
<accession>A0A174VF11</accession>
<evidence type="ECO:0000313" key="1">
    <source>
        <dbReference type="EMBL" id="CUQ30570.1"/>
    </source>
</evidence>
<name>A0A174VF11_9CLOT</name>
<reference evidence="1 2" key="1">
    <citation type="submission" date="2015-09" db="EMBL/GenBank/DDBJ databases">
        <authorList>
            <consortium name="Pathogen Informatics"/>
        </authorList>
    </citation>
    <scope>NUCLEOTIDE SEQUENCE [LARGE SCALE GENOMIC DNA]</scope>
    <source>
        <strain evidence="1 2">2789STDY5834956</strain>
    </source>
</reference>
<proteinExistence type="predicted"/>
<organism evidence="1 2">
    <name type="scientific">Clostridium baratii</name>
    <dbReference type="NCBI Taxonomy" id="1561"/>
    <lineage>
        <taxon>Bacteria</taxon>
        <taxon>Bacillati</taxon>
        <taxon>Bacillota</taxon>
        <taxon>Clostridia</taxon>
        <taxon>Eubacteriales</taxon>
        <taxon>Clostridiaceae</taxon>
        <taxon>Clostridium</taxon>
    </lineage>
</organism>
<dbReference type="Proteomes" id="UP000095563">
    <property type="component" value="Unassembled WGS sequence"/>
</dbReference>
<dbReference type="EMBL" id="CZBO01000008">
    <property type="protein sequence ID" value="CUQ30570.1"/>
    <property type="molecule type" value="Genomic_DNA"/>
</dbReference>
<dbReference type="AlphaFoldDB" id="A0A174VF11"/>
<dbReference type="RefSeq" id="WP_055208785.1">
    <property type="nucleotide sequence ID" value="NZ_CZBO01000008.1"/>
</dbReference>
<sequence>MKEKKIYLIKLLKNFDEKLDGDLEFQYRNKECSTKEFLQNLINKEIPFWLENNSNDLDWTILLKGFNECFKELLKDLKTTTFDDGLFNIGTTFMTVGIRNAILQRKITEKYLAEIIKLHLLNKSDSCKEDINYNFDDIKNNEGRVLNRYKNKFKDIFIITDIGKENKTTIMFVNEY</sequence>
<protein>
    <submittedName>
        <fullName evidence="1">Uncharacterized protein</fullName>
    </submittedName>
</protein>
<evidence type="ECO:0000313" key="2">
    <source>
        <dbReference type="Proteomes" id="UP000095563"/>
    </source>
</evidence>